<evidence type="ECO:0000256" key="2">
    <source>
        <dbReference type="SAM" id="Phobius"/>
    </source>
</evidence>
<reference evidence="4 5" key="1">
    <citation type="submission" date="2016-03" db="EMBL/GenBank/DDBJ databases">
        <authorList>
            <person name="Ploux O."/>
        </authorList>
    </citation>
    <scope>NUCLEOTIDE SEQUENCE [LARGE SCALE GENOMIC DNA]</scope>
    <source>
        <strain evidence="4 5">UAMH 11012</strain>
    </source>
</reference>
<feature type="transmembrane region" description="Helical" evidence="2">
    <location>
        <begin position="476"/>
        <end position="494"/>
    </location>
</feature>
<dbReference type="OrthoDB" id="4582561at2759"/>
<keyword evidence="2" id="KW-1133">Transmembrane helix</keyword>
<dbReference type="AlphaFoldDB" id="A0A1L7WPY5"/>
<feature type="region of interest" description="Disordered" evidence="1">
    <location>
        <begin position="574"/>
        <end position="598"/>
    </location>
</feature>
<feature type="transmembrane region" description="Helical" evidence="2">
    <location>
        <begin position="325"/>
        <end position="345"/>
    </location>
</feature>
<dbReference type="EMBL" id="FJOG01000005">
    <property type="protein sequence ID" value="CZR54825.1"/>
    <property type="molecule type" value="Genomic_DNA"/>
</dbReference>
<proteinExistence type="predicted"/>
<keyword evidence="5" id="KW-1185">Reference proteome</keyword>
<evidence type="ECO:0000313" key="5">
    <source>
        <dbReference type="Proteomes" id="UP000184330"/>
    </source>
</evidence>
<feature type="signal peptide" evidence="3">
    <location>
        <begin position="1"/>
        <end position="22"/>
    </location>
</feature>
<organism evidence="4 5">
    <name type="scientific">Phialocephala subalpina</name>
    <dbReference type="NCBI Taxonomy" id="576137"/>
    <lineage>
        <taxon>Eukaryota</taxon>
        <taxon>Fungi</taxon>
        <taxon>Dikarya</taxon>
        <taxon>Ascomycota</taxon>
        <taxon>Pezizomycotina</taxon>
        <taxon>Leotiomycetes</taxon>
        <taxon>Helotiales</taxon>
        <taxon>Mollisiaceae</taxon>
        <taxon>Phialocephala</taxon>
        <taxon>Phialocephala fortinii species complex</taxon>
    </lineage>
</organism>
<keyword evidence="2" id="KW-0812">Transmembrane</keyword>
<accession>A0A1L7WPY5</accession>
<evidence type="ECO:0000313" key="4">
    <source>
        <dbReference type="EMBL" id="CZR54825.1"/>
    </source>
</evidence>
<protein>
    <submittedName>
        <fullName evidence="4">Uncharacterized protein</fullName>
    </submittedName>
</protein>
<feature type="transmembrane region" description="Helical" evidence="2">
    <location>
        <begin position="514"/>
        <end position="537"/>
    </location>
</feature>
<evidence type="ECO:0000256" key="1">
    <source>
        <dbReference type="SAM" id="MobiDB-lite"/>
    </source>
</evidence>
<dbReference type="Proteomes" id="UP000184330">
    <property type="component" value="Unassembled WGS sequence"/>
</dbReference>
<evidence type="ECO:0000256" key="3">
    <source>
        <dbReference type="SAM" id="SignalP"/>
    </source>
</evidence>
<name>A0A1L7WPY5_9HELO</name>
<feature type="chain" id="PRO_5013154503" evidence="3">
    <location>
        <begin position="23"/>
        <end position="598"/>
    </location>
</feature>
<feature type="transmembrane region" description="Helical" evidence="2">
    <location>
        <begin position="361"/>
        <end position="381"/>
    </location>
</feature>
<feature type="transmembrane region" description="Helical" evidence="2">
    <location>
        <begin position="411"/>
        <end position="431"/>
    </location>
</feature>
<gene>
    <name evidence="4" type="ORF">PAC_04709</name>
</gene>
<dbReference type="STRING" id="576137.A0A1L7WPY5"/>
<sequence length="598" mass="65134">MAPSRTHLFLIVLFTLASASNAAAVRPVLTSRADVNLTLLSNATAIIQNLDFTSNCSLSISWYENLPISGAGSGNDTINIDFLRSALPNEYQDESDAQITSFYDDMSAGDLSSLGWIGTAKDDIETACIAPRFERQISLSNLDATQNCTATAIFLSSLGWITGVQNYTASRSNDTSWLEFLRAALPANDRNNLTDLELLVYRNFFLDSENAASITTFLKTGFDHCQKSICEVQGYTGNPDIGGIGVISSYTVEAALVTLYFVAINFQVWLEGSGPGYANKIPKRIKQALDKASDELADGALFFSLSISTAGWVSFVSGTSYYEKLVFTSANVLALSALFAFLGMFTESGGKNSLGKKRGEWILAVVIAAILTESAIQYIVYLKEPNEKYDDYACLHLQFQDEGYHPTIFEALFFILLGLSVIAGIVGIFWLRQRAKAEKRANSTHSQMATVHPMPMGMGKDVKVSTIDTCVTVTRIFVQTVAIVVMWVELVYLWKIRTIMSRIAGSTWSEGTWGFGQILALFIWFPPIIDILGHLLLPEWMVGGEKRKKKLKCKCGAKSGNPCICPSPGGPVDEKGAAAVAPPTPPSVVGSDRKSATK</sequence>
<keyword evidence="3" id="KW-0732">Signal</keyword>
<keyword evidence="2" id="KW-0472">Membrane</keyword>